<dbReference type="InterPro" id="IPR036113">
    <property type="entry name" value="Asp/Glu-ADT_sf_sub_c"/>
</dbReference>
<comment type="catalytic activity">
    <reaction evidence="1">
        <text>L-glutamyl-tRNA(Gln) + L-glutamine + ATP + H2O = L-glutaminyl-tRNA(Gln) + L-glutamate + ADP + phosphate + H(+)</text>
        <dbReference type="Rhea" id="RHEA:17521"/>
        <dbReference type="Rhea" id="RHEA-COMP:9681"/>
        <dbReference type="Rhea" id="RHEA-COMP:9684"/>
        <dbReference type="ChEBI" id="CHEBI:15377"/>
        <dbReference type="ChEBI" id="CHEBI:15378"/>
        <dbReference type="ChEBI" id="CHEBI:29985"/>
        <dbReference type="ChEBI" id="CHEBI:30616"/>
        <dbReference type="ChEBI" id="CHEBI:43474"/>
        <dbReference type="ChEBI" id="CHEBI:58359"/>
        <dbReference type="ChEBI" id="CHEBI:78520"/>
        <dbReference type="ChEBI" id="CHEBI:78521"/>
        <dbReference type="ChEBI" id="CHEBI:456216"/>
    </reaction>
</comment>
<dbReference type="Proteomes" id="UP000296201">
    <property type="component" value="Chromosome"/>
</dbReference>
<keyword evidence="2" id="KW-0808">Transferase</keyword>
<dbReference type="PANTHER" id="PTHR15004">
    <property type="entry name" value="GLUTAMYL-TRNA(GLN) AMIDOTRANSFERASE SUBUNIT C, MITOCHONDRIAL"/>
    <property type="match status" value="1"/>
</dbReference>
<dbReference type="PANTHER" id="PTHR15004:SF0">
    <property type="entry name" value="GLUTAMYL-TRNA(GLN) AMIDOTRANSFERASE SUBUNIT C, MITOCHONDRIAL"/>
    <property type="match status" value="1"/>
</dbReference>
<dbReference type="EMBL" id="CP032096">
    <property type="protein sequence ID" value="QBZ83661.1"/>
    <property type="molecule type" value="Genomic_DNA"/>
</dbReference>
<dbReference type="Gene3D" id="1.10.20.60">
    <property type="entry name" value="Glu-tRNAGln amidotransferase C subunit, N-terminal domain"/>
    <property type="match status" value="1"/>
</dbReference>
<keyword evidence="1" id="KW-0648">Protein biosynthesis</keyword>
<dbReference type="OrthoDB" id="9794326at2"/>
<accession>A0A4P7P0I5</accession>
<dbReference type="GO" id="GO:0050567">
    <property type="term" value="F:glutaminyl-tRNA synthase (glutamine-hydrolyzing) activity"/>
    <property type="evidence" value="ECO:0007669"/>
    <property type="project" value="UniProtKB-UniRule"/>
</dbReference>
<evidence type="ECO:0000313" key="3">
    <source>
        <dbReference type="Proteomes" id="UP000296201"/>
    </source>
</evidence>
<name>A0A4P7P0I5_9GAMM</name>
<dbReference type="GO" id="GO:0005524">
    <property type="term" value="F:ATP binding"/>
    <property type="evidence" value="ECO:0007669"/>
    <property type="project" value="UniProtKB-KW"/>
</dbReference>
<dbReference type="GO" id="GO:0006450">
    <property type="term" value="P:regulation of translational fidelity"/>
    <property type="evidence" value="ECO:0007669"/>
    <property type="project" value="InterPro"/>
</dbReference>
<dbReference type="RefSeq" id="WP_135796260.1">
    <property type="nucleotide sequence ID" value="NZ_CP032096.1"/>
</dbReference>
<dbReference type="EC" id="6.3.5.-" evidence="1"/>
<gene>
    <name evidence="1 2" type="primary">gatC</name>
    <name evidence="2" type="ORF">GHNINEIG_01722</name>
</gene>
<evidence type="ECO:0000256" key="1">
    <source>
        <dbReference type="HAMAP-Rule" id="MF_00122"/>
    </source>
</evidence>
<dbReference type="AlphaFoldDB" id="A0A4P7P0I5"/>
<dbReference type="HAMAP" id="MF_00122">
    <property type="entry name" value="GatC"/>
    <property type="match status" value="1"/>
</dbReference>
<comment type="catalytic activity">
    <reaction evidence="1">
        <text>L-aspartyl-tRNA(Asn) + L-glutamine + ATP + H2O = L-asparaginyl-tRNA(Asn) + L-glutamate + ADP + phosphate + 2 H(+)</text>
        <dbReference type="Rhea" id="RHEA:14513"/>
        <dbReference type="Rhea" id="RHEA-COMP:9674"/>
        <dbReference type="Rhea" id="RHEA-COMP:9677"/>
        <dbReference type="ChEBI" id="CHEBI:15377"/>
        <dbReference type="ChEBI" id="CHEBI:15378"/>
        <dbReference type="ChEBI" id="CHEBI:29985"/>
        <dbReference type="ChEBI" id="CHEBI:30616"/>
        <dbReference type="ChEBI" id="CHEBI:43474"/>
        <dbReference type="ChEBI" id="CHEBI:58359"/>
        <dbReference type="ChEBI" id="CHEBI:78515"/>
        <dbReference type="ChEBI" id="CHEBI:78516"/>
        <dbReference type="ChEBI" id="CHEBI:456216"/>
    </reaction>
</comment>
<keyword evidence="1" id="KW-0547">Nucleotide-binding</keyword>
<proteinExistence type="inferred from homology"/>
<comment type="function">
    <text evidence="1">Allows the formation of correctly charged Asn-tRNA(Asn) or Gln-tRNA(Gln) through the transamidation of misacylated Asp-tRNA(Asn) or Glu-tRNA(Gln) in organisms which lack either or both of asparaginyl-tRNA or glutaminyl-tRNA synthetases. The reaction takes place in the presence of glutamine and ATP through an activated phospho-Asp-tRNA(Asn) or phospho-Glu-tRNA(Gln).</text>
</comment>
<dbReference type="Pfam" id="PF02686">
    <property type="entry name" value="GatC"/>
    <property type="match status" value="1"/>
</dbReference>
<keyword evidence="1" id="KW-0067">ATP-binding</keyword>
<protein>
    <recommendedName>
        <fullName evidence="1">Aspartyl/glutamyl-tRNA(Asn/Gln) amidotransferase subunit C</fullName>
        <shortName evidence="1">Asp/Glu-ADT subunit C</shortName>
        <ecNumber evidence="1">6.3.5.-</ecNumber>
    </recommendedName>
</protein>
<dbReference type="NCBIfam" id="TIGR00135">
    <property type="entry name" value="gatC"/>
    <property type="match status" value="1"/>
</dbReference>
<keyword evidence="1 2" id="KW-0436">Ligase</keyword>
<comment type="similarity">
    <text evidence="1">Belongs to the GatC family.</text>
</comment>
<dbReference type="InterPro" id="IPR003837">
    <property type="entry name" value="GatC"/>
</dbReference>
<keyword evidence="3" id="KW-1185">Reference proteome</keyword>
<dbReference type="GO" id="GO:0006412">
    <property type="term" value="P:translation"/>
    <property type="evidence" value="ECO:0007669"/>
    <property type="project" value="UniProtKB-UniRule"/>
</dbReference>
<dbReference type="GO" id="GO:0070681">
    <property type="term" value="P:glutaminyl-tRNAGln biosynthesis via transamidation"/>
    <property type="evidence" value="ECO:0007669"/>
    <property type="project" value="TreeGrafter"/>
</dbReference>
<dbReference type="SUPFAM" id="SSF141000">
    <property type="entry name" value="Glu-tRNAGln amidotransferase C subunit"/>
    <property type="match status" value="1"/>
</dbReference>
<sequence length="95" mass="10681">MSLEKTEVDTISRLAAISVDASEVDQLTAKISNVLDLFQRMEAVDTTNVEPMSHPLDQVQRLREDVVTETDHHEEYQKLAPAAENGMYLVPQVID</sequence>
<evidence type="ECO:0000313" key="2">
    <source>
        <dbReference type="EMBL" id="QBZ83661.1"/>
    </source>
</evidence>
<comment type="subunit">
    <text evidence="1">Heterotrimer of A, B and C subunits.</text>
</comment>
<reference evidence="2 3" key="1">
    <citation type="submission" date="2018-08" db="EMBL/GenBank/DDBJ databases">
        <title>Horizontal acquisition of hydrogen conversion ability and other habitat adaptations in Hydrogenovibrio crunogenus strains.</title>
        <authorList>
            <person name="Gonnella G."/>
            <person name="Adam N."/>
            <person name="Perner M."/>
        </authorList>
    </citation>
    <scope>NUCLEOTIDE SEQUENCE [LARGE SCALE GENOMIC DNA]</scope>
    <source>
        <strain evidence="2 3">SP-41</strain>
    </source>
</reference>
<dbReference type="GO" id="GO:0016740">
    <property type="term" value="F:transferase activity"/>
    <property type="evidence" value="ECO:0007669"/>
    <property type="project" value="UniProtKB-KW"/>
</dbReference>
<organism evidence="2 3">
    <name type="scientific">Hydrogenovibrio crunogenus</name>
    <dbReference type="NCBI Taxonomy" id="39765"/>
    <lineage>
        <taxon>Bacteria</taxon>
        <taxon>Pseudomonadati</taxon>
        <taxon>Pseudomonadota</taxon>
        <taxon>Gammaproteobacteria</taxon>
        <taxon>Thiotrichales</taxon>
        <taxon>Piscirickettsiaceae</taxon>
        <taxon>Hydrogenovibrio</taxon>
    </lineage>
</organism>
<dbReference type="GO" id="GO:0050566">
    <property type="term" value="F:asparaginyl-tRNA synthase (glutamine-hydrolyzing) activity"/>
    <property type="evidence" value="ECO:0007669"/>
    <property type="project" value="RHEA"/>
</dbReference>